<reference evidence="1 2" key="1">
    <citation type="journal article" date="2015" name="Int. J. Syst. Evol. Microbiol.">
        <title>Roseomonas oryzae sp. nov., isolated from paddy rhizosphere soil.</title>
        <authorList>
            <person name="Ramaprasad E.V."/>
            <person name="Sasikala Ch."/>
            <person name="Ramana Ch.V."/>
        </authorList>
    </citation>
    <scope>NUCLEOTIDE SEQUENCE [LARGE SCALE GENOMIC DNA]</scope>
    <source>
        <strain evidence="1 2">KCTC 42542</strain>
    </source>
</reference>
<dbReference type="Proteomes" id="UP000322110">
    <property type="component" value="Unassembled WGS sequence"/>
</dbReference>
<dbReference type="RefSeq" id="WP_149810499.1">
    <property type="nucleotide sequence ID" value="NZ_VUKA01000001.1"/>
</dbReference>
<dbReference type="OrthoDB" id="9798292at2"/>
<dbReference type="InterPro" id="IPR008320">
    <property type="entry name" value="UCP032025"/>
</dbReference>
<gene>
    <name evidence="1" type="ORF">F0Q34_02310</name>
</gene>
<sequence>MLHILKLCVGPRDVGTLRASQSRRAMLDPPLRHLTRMAPKRAAEVLDGGSLYWVVAGYACVRQRILDIRAEASADGTPHTALVLDPELVAVAARPVKAFQGWRYLEAEAAPADLVAGATDSSGIAALPPALRQELQALCLI</sequence>
<dbReference type="Pfam" id="PF07370">
    <property type="entry name" value="DUF1489"/>
    <property type="match status" value="1"/>
</dbReference>
<organism evidence="1 2">
    <name type="scientific">Teichococcus oryzae</name>
    <dbReference type="NCBI Taxonomy" id="1608942"/>
    <lineage>
        <taxon>Bacteria</taxon>
        <taxon>Pseudomonadati</taxon>
        <taxon>Pseudomonadota</taxon>
        <taxon>Alphaproteobacteria</taxon>
        <taxon>Acetobacterales</taxon>
        <taxon>Roseomonadaceae</taxon>
        <taxon>Roseomonas</taxon>
    </lineage>
</organism>
<keyword evidence="2" id="KW-1185">Reference proteome</keyword>
<protein>
    <submittedName>
        <fullName evidence="1">DUF1489 family protein</fullName>
    </submittedName>
</protein>
<dbReference type="PIRSF" id="PIRSF032025">
    <property type="entry name" value="UCP032025"/>
    <property type="match status" value="1"/>
</dbReference>
<proteinExistence type="predicted"/>
<comment type="caution">
    <text evidence="1">The sequence shown here is derived from an EMBL/GenBank/DDBJ whole genome shotgun (WGS) entry which is preliminary data.</text>
</comment>
<dbReference type="AlphaFoldDB" id="A0A5B2TJ97"/>
<accession>A0A5B2TJ97</accession>
<name>A0A5B2TJ97_9PROT</name>
<evidence type="ECO:0000313" key="1">
    <source>
        <dbReference type="EMBL" id="KAA2214562.1"/>
    </source>
</evidence>
<evidence type="ECO:0000313" key="2">
    <source>
        <dbReference type="Proteomes" id="UP000322110"/>
    </source>
</evidence>
<dbReference type="EMBL" id="VUKA01000001">
    <property type="protein sequence ID" value="KAA2214562.1"/>
    <property type="molecule type" value="Genomic_DNA"/>
</dbReference>